<feature type="active site" evidence="6">
    <location>
        <position position="362"/>
    </location>
</feature>
<dbReference type="SUPFAM" id="SSF53335">
    <property type="entry name" value="S-adenosyl-L-methionine-dependent methyltransferases"/>
    <property type="match status" value="1"/>
</dbReference>
<dbReference type="EC" id="2.1.1.79" evidence="7"/>
<dbReference type="RefSeq" id="WP_170037814.1">
    <property type="nucleotide sequence ID" value="NZ_JABDTL010000002.1"/>
</dbReference>
<dbReference type="InterPro" id="IPR029063">
    <property type="entry name" value="SAM-dependent_MTases_sf"/>
</dbReference>
<dbReference type="Pfam" id="PF02353">
    <property type="entry name" value="CMAS"/>
    <property type="match status" value="1"/>
</dbReference>
<evidence type="ECO:0000313" key="7">
    <source>
        <dbReference type="EMBL" id="MBB6069355.1"/>
    </source>
</evidence>
<evidence type="ECO:0000256" key="6">
    <source>
        <dbReference type="PIRSR" id="PIRSR003085-1"/>
    </source>
</evidence>
<organism evidence="7 8">
    <name type="scientific">Longimicrobium terrae</name>
    <dbReference type="NCBI Taxonomy" id="1639882"/>
    <lineage>
        <taxon>Bacteria</taxon>
        <taxon>Pseudomonadati</taxon>
        <taxon>Gemmatimonadota</taxon>
        <taxon>Longimicrobiia</taxon>
        <taxon>Longimicrobiales</taxon>
        <taxon>Longimicrobiaceae</taxon>
        <taxon>Longimicrobium</taxon>
    </lineage>
</organism>
<reference evidence="7 8" key="1">
    <citation type="submission" date="2020-08" db="EMBL/GenBank/DDBJ databases">
        <title>Genomic Encyclopedia of Type Strains, Phase IV (KMG-IV): sequencing the most valuable type-strain genomes for metagenomic binning, comparative biology and taxonomic classification.</title>
        <authorList>
            <person name="Goeker M."/>
        </authorList>
    </citation>
    <scope>NUCLEOTIDE SEQUENCE [LARGE SCALE GENOMIC DNA]</scope>
    <source>
        <strain evidence="7 8">DSM 29007</strain>
    </source>
</reference>
<dbReference type="InterPro" id="IPR050723">
    <property type="entry name" value="CFA/CMAS"/>
</dbReference>
<evidence type="ECO:0000256" key="4">
    <source>
        <dbReference type="ARBA" id="ARBA00022691"/>
    </source>
</evidence>
<keyword evidence="3 7" id="KW-0808">Transferase</keyword>
<evidence type="ECO:0000256" key="5">
    <source>
        <dbReference type="ARBA" id="ARBA00023098"/>
    </source>
</evidence>
<dbReference type="GO" id="GO:0008825">
    <property type="term" value="F:cyclopropane-fatty-acyl-phospholipid synthase activity"/>
    <property type="evidence" value="ECO:0007669"/>
    <property type="project" value="UniProtKB-EC"/>
</dbReference>
<dbReference type="GO" id="GO:0008610">
    <property type="term" value="P:lipid biosynthetic process"/>
    <property type="evidence" value="ECO:0007669"/>
    <property type="project" value="InterPro"/>
</dbReference>
<dbReference type="Proteomes" id="UP000582837">
    <property type="component" value="Unassembled WGS sequence"/>
</dbReference>
<proteinExistence type="inferred from homology"/>
<dbReference type="PANTHER" id="PTHR43667:SF1">
    <property type="entry name" value="CYCLOPROPANE-FATTY-ACYL-PHOSPHOLIPID SYNTHASE"/>
    <property type="match status" value="1"/>
</dbReference>
<keyword evidence="5" id="KW-0443">Lipid metabolism</keyword>
<keyword evidence="4" id="KW-0949">S-adenosyl-L-methionine</keyword>
<evidence type="ECO:0000256" key="1">
    <source>
        <dbReference type="ARBA" id="ARBA00010815"/>
    </source>
</evidence>
<comment type="caution">
    <text evidence="7">The sequence shown here is derived from an EMBL/GenBank/DDBJ whole genome shotgun (WGS) entry which is preliminary data.</text>
</comment>
<dbReference type="AlphaFoldDB" id="A0A841GWA2"/>
<keyword evidence="8" id="KW-1185">Reference proteome</keyword>
<name>A0A841GWA2_9BACT</name>
<evidence type="ECO:0000256" key="2">
    <source>
        <dbReference type="ARBA" id="ARBA00022603"/>
    </source>
</evidence>
<comment type="similarity">
    <text evidence="1">Belongs to the CFA/CMAS family.</text>
</comment>
<gene>
    <name evidence="7" type="ORF">HNQ61_000970</name>
</gene>
<sequence length="397" mass="45280">MARTFDRMISGLQQRYAALPEERRPPLALRTAEGPLRVFGTGEPEATLVIRNGQGMAALASMDHTAIAEAYVRNDLDVEGDLLRVLPVRHAFGDKHPLQYVMRFLRPLTMGQVKADRALVPEHYDRDPAFFLAFMDRRHRCYSHGFFSHDDESLEDAITRKLDFALEAVGARAGSRVLDIGGGWGAMTEHAGRRGIRLTSLTISEPSRAFIQGIIDAQQLPCEVRMEHFFEHNPAEKYDAIVNLGVTEHLPDYPRTLKHYDTLLKPGGKVYLDASAHRIKHSVSTFLEKHIYRGNGSLMCLHEYMEAVAGSPFEAELVVNDRWNYALTTRHWARNLDNNREMVIQRWGEPVYRLFRLYLWGCVDGFERGMLDAYHLVLSRMERTPAPWFATRNEAGS</sequence>
<dbReference type="Gene3D" id="3.40.50.150">
    <property type="entry name" value="Vaccinia Virus protein VP39"/>
    <property type="match status" value="1"/>
</dbReference>
<dbReference type="PANTHER" id="PTHR43667">
    <property type="entry name" value="CYCLOPROPANE-FATTY-ACYL-PHOSPHOLIPID SYNTHASE"/>
    <property type="match status" value="1"/>
</dbReference>
<accession>A0A841GWA2</accession>
<evidence type="ECO:0000256" key="3">
    <source>
        <dbReference type="ARBA" id="ARBA00022679"/>
    </source>
</evidence>
<dbReference type="PIRSF" id="PIRSF003085">
    <property type="entry name" value="CMAS"/>
    <property type="match status" value="1"/>
</dbReference>
<keyword evidence="2 7" id="KW-0489">Methyltransferase</keyword>
<protein>
    <submittedName>
        <fullName evidence="7">Cyclopropane-fatty-acyl-phospholipid synthase</fullName>
        <ecNumber evidence="7">2.1.1.79</ecNumber>
    </submittedName>
</protein>
<dbReference type="EMBL" id="JACHIA010000002">
    <property type="protein sequence ID" value="MBB6069355.1"/>
    <property type="molecule type" value="Genomic_DNA"/>
</dbReference>
<dbReference type="GO" id="GO:0032259">
    <property type="term" value="P:methylation"/>
    <property type="evidence" value="ECO:0007669"/>
    <property type="project" value="UniProtKB-KW"/>
</dbReference>
<dbReference type="CDD" id="cd02440">
    <property type="entry name" value="AdoMet_MTases"/>
    <property type="match status" value="1"/>
</dbReference>
<evidence type="ECO:0000313" key="8">
    <source>
        <dbReference type="Proteomes" id="UP000582837"/>
    </source>
</evidence>
<dbReference type="InterPro" id="IPR003333">
    <property type="entry name" value="CMAS"/>
</dbReference>